<dbReference type="EMBL" id="GBXM01012728">
    <property type="protein sequence ID" value="JAH95849.1"/>
    <property type="molecule type" value="Transcribed_RNA"/>
</dbReference>
<accession>A0A0E9WZU4</accession>
<protein>
    <submittedName>
        <fullName evidence="1">Uncharacterized protein</fullName>
    </submittedName>
</protein>
<name>A0A0E9WZU4_ANGAN</name>
<dbReference type="AlphaFoldDB" id="A0A0E9WZU4"/>
<reference evidence="1" key="2">
    <citation type="journal article" date="2015" name="Fish Shellfish Immunol.">
        <title>Early steps in the European eel (Anguilla anguilla)-Vibrio vulnificus interaction in the gills: Role of the RtxA13 toxin.</title>
        <authorList>
            <person name="Callol A."/>
            <person name="Pajuelo D."/>
            <person name="Ebbesson L."/>
            <person name="Teles M."/>
            <person name="MacKenzie S."/>
            <person name="Amaro C."/>
        </authorList>
    </citation>
    <scope>NUCLEOTIDE SEQUENCE</scope>
</reference>
<organism evidence="1">
    <name type="scientific">Anguilla anguilla</name>
    <name type="common">European freshwater eel</name>
    <name type="synonym">Muraena anguilla</name>
    <dbReference type="NCBI Taxonomy" id="7936"/>
    <lineage>
        <taxon>Eukaryota</taxon>
        <taxon>Metazoa</taxon>
        <taxon>Chordata</taxon>
        <taxon>Craniata</taxon>
        <taxon>Vertebrata</taxon>
        <taxon>Euteleostomi</taxon>
        <taxon>Actinopterygii</taxon>
        <taxon>Neopterygii</taxon>
        <taxon>Teleostei</taxon>
        <taxon>Anguilliformes</taxon>
        <taxon>Anguillidae</taxon>
        <taxon>Anguilla</taxon>
    </lineage>
</organism>
<sequence>MYKMGFCLKSKLEKILLQCMCKQRPLLSYICKGSGGEGKQITLFSRERVVVY</sequence>
<evidence type="ECO:0000313" key="1">
    <source>
        <dbReference type="EMBL" id="JAH95849.1"/>
    </source>
</evidence>
<reference evidence="1" key="1">
    <citation type="submission" date="2014-11" db="EMBL/GenBank/DDBJ databases">
        <authorList>
            <person name="Amaro Gonzalez C."/>
        </authorList>
    </citation>
    <scope>NUCLEOTIDE SEQUENCE</scope>
</reference>
<proteinExistence type="predicted"/>